<keyword evidence="4" id="KW-0411">Iron-sulfur</keyword>
<comment type="caution">
    <text evidence="6">The sequence shown here is derived from an EMBL/GenBank/DDBJ whole genome shotgun (WGS) entry which is preliminary data.</text>
</comment>
<protein>
    <submittedName>
        <fullName evidence="6">Ribosomal protein S18 acetylase RimI-like enzyme</fullName>
    </submittedName>
</protein>
<dbReference type="Pfam" id="PF00583">
    <property type="entry name" value="Acetyltransf_1"/>
    <property type="match status" value="1"/>
</dbReference>
<dbReference type="SFLD" id="SFLDS00029">
    <property type="entry name" value="Radical_SAM"/>
    <property type="match status" value="1"/>
</dbReference>
<keyword evidence="6" id="KW-0689">Ribosomal protein</keyword>
<dbReference type="InterPro" id="IPR016181">
    <property type="entry name" value="Acyl_CoA_acyltransferase"/>
</dbReference>
<dbReference type="GO" id="GO:0016747">
    <property type="term" value="F:acyltransferase activity, transferring groups other than amino-acyl groups"/>
    <property type="evidence" value="ECO:0007669"/>
    <property type="project" value="InterPro"/>
</dbReference>
<dbReference type="GO" id="GO:0051536">
    <property type="term" value="F:iron-sulfur cluster binding"/>
    <property type="evidence" value="ECO:0007669"/>
    <property type="project" value="UniProtKB-KW"/>
</dbReference>
<evidence type="ECO:0000259" key="5">
    <source>
        <dbReference type="PROSITE" id="PS51186"/>
    </source>
</evidence>
<keyword evidence="1" id="KW-0949">S-adenosyl-L-methionine</keyword>
<keyword evidence="6" id="KW-0687">Ribonucleoprotein</keyword>
<organism evidence="6 7">
    <name type="scientific">Kineothrix alysoides</name>
    <dbReference type="NCBI Taxonomy" id="1469948"/>
    <lineage>
        <taxon>Bacteria</taxon>
        <taxon>Bacillati</taxon>
        <taxon>Bacillota</taxon>
        <taxon>Clostridia</taxon>
        <taxon>Lachnospirales</taxon>
        <taxon>Lachnospiraceae</taxon>
        <taxon>Kineothrix</taxon>
    </lineage>
</organism>
<evidence type="ECO:0000313" key="7">
    <source>
        <dbReference type="Proteomes" id="UP000295718"/>
    </source>
</evidence>
<sequence>MEEYRVYHKEPSADLQRLYNFLMKMDSYMVPPLSERVCIKDYAKKLSEYADIFYVQTGEIDCGHCAIYMNQKEESYISSFGVLPEYQGLGAGSLLMQNVLQNATGQGIRKISLEVHKDNKKALRLYSSMGFKSMEIEGEFIKMVKELHAPIDSQIKLLSTSLMVTERCTLRCKLCLSYAPYYASPKVMKKEKAERVLREYFNIIGTVDKFAITGGEPLTNPDIIPILKIIFSYKKQIEKEVIFITNGTIKMKQELIELFENNKDKIKIIINNYGNDLSTKAQELYKDLCNSNLGDNTILYTEGNRYGWIDCRDHSLKHETQEERDKQGMKCEFQKNKKYIISAEGGLYSCTRSYYRMVTEIIPHNKQEYIDLLEDISSEDKKKALMHMLGQKSSTSCAYCEGLSENTPKYPAAEQFTV</sequence>
<dbReference type="InterPro" id="IPR058240">
    <property type="entry name" value="rSAM_sf"/>
</dbReference>
<dbReference type="Gene3D" id="3.40.630.30">
    <property type="match status" value="1"/>
</dbReference>
<proteinExistence type="predicted"/>
<dbReference type="CDD" id="cd01335">
    <property type="entry name" value="Radical_SAM"/>
    <property type="match status" value="1"/>
</dbReference>
<dbReference type="EMBL" id="SLUO01000004">
    <property type="protein sequence ID" value="TCL59372.1"/>
    <property type="molecule type" value="Genomic_DNA"/>
</dbReference>
<gene>
    <name evidence="6" type="ORF">EDD76_104109</name>
</gene>
<evidence type="ECO:0000256" key="4">
    <source>
        <dbReference type="ARBA" id="ARBA00023014"/>
    </source>
</evidence>
<dbReference type="Gene3D" id="3.20.20.70">
    <property type="entry name" value="Aldolase class I"/>
    <property type="match status" value="1"/>
</dbReference>
<keyword evidence="3" id="KW-0408">Iron</keyword>
<dbReference type="GO" id="GO:0046872">
    <property type="term" value="F:metal ion binding"/>
    <property type="evidence" value="ECO:0007669"/>
    <property type="project" value="UniProtKB-KW"/>
</dbReference>
<dbReference type="STRING" id="1469948.GCA_000732725_03753"/>
<dbReference type="SUPFAM" id="SSF102114">
    <property type="entry name" value="Radical SAM enzymes"/>
    <property type="match status" value="1"/>
</dbReference>
<dbReference type="InterPro" id="IPR013785">
    <property type="entry name" value="Aldolase_TIM"/>
</dbReference>
<dbReference type="InterPro" id="IPR050377">
    <property type="entry name" value="Radical_SAM_PqqE_MftC-like"/>
</dbReference>
<accession>A0A4R1R253</accession>
<keyword evidence="7" id="KW-1185">Reference proteome</keyword>
<dbReference type="SUPFAM" id="SSF55729">
    <property type="entry name" value="Acyl-CoA N-acyltransferases (Nat)"/>
    <property type="match status" value="1"/>
</dbReference>
<dbReference type="InterPro" id="IPR000182">
    <property type="entry name" value="GNAT_dom"/>
</dbReference>
<dbReference type="PROSITE" id="PS51186">
    <property type="entry name" value="GNAT"/>
    <property type="match status" value="1"/>
</dbReference>
<feature type="domain" description="N-acetyltransferase" evidence="5">
    <location>
        <begin position="5"/>
        <end position="148"/>
    </location>
</feature>
<evidence type="ECO:0000256" key="2">
    <source>
        <dbReference type="ARBA" id="ARBA00022723"/>
    </source>
</evidence>
<dbReference type="Pfam" id="PF04055">
    <property type="entry name" value="Radical_SAM"/>
    <property type="match status" value="1"/>
</dbReference>
<dbReference type="AlphaFoldDB" id="A0A4R1R253"/>
<dbReference type="Proteomes" id="UP000295718">
    <property type="component" value="Unassembled WGS sequence"/>
</dbReference>
<dbReference type="PANTHER" id="PTHR11228:SF7">
    <property type="entry name" value="PQQA PEPTIDE CYCLASE"/>
    <property type="match status" value="1"/>
</dbReference>
<keyword evidence="2" id="KW-0479">Metal-binding</keyword>
<reference evidence="6 7" key="1">
    <citation type="submission" date="2019-03" db="EMBL/GenBank/DDBJ databases">
        <title>Genomic Encyclopedia of Type Strains, Phase IV (KMG-IV): sequencing the most valuable type-strain genomes for metagenomic binning, comparative biology and taxonomic classification.</title>
        <authorList>
            <person name="Goeker M."/>
        </authorList>
    </citation>
    <scope>NUCLEOTIDE SEQUENCE [LARGE SCALE GENOMIC DNA]</scope>
    <source>
        <strain evidence="6 7">DSM 100556</strain>
    </source>
</reference>
<evidence type="ECO:0000313" key="6">
    <source>
        <dbReference type="EMBL" id="TCL59372.1"/>
    </source>
</evidence>
<dbReference type="PANTHER" id="PTHR11228">
    <property type="entry name" value="RADICAL SAM DOMAIN PROTEIN"/>
    <property type="match status" value="1"/>
</dbReference>
<evidence type="ECO:0000256" key="3">
    <source>
        <dbReference type="ARBA" id="ARBA00023004"/>
    </source>
</evidence>
<dbReference type="GO" id="GO:0005840">
    <property type="term" value="C:ribosome"/>
    <property type="evidence" value="ECO:0007669"/>
    <property type="project" value="UniProtKB-KW"/>
</dbReference>
<dbReference type="CDD" id="cd04301">
    <property type="entry name" value="NAT_SF"/>
    <property type="match status" value="1"/>
</dbReference>
<dbReference type="InterPro" id="IPR007197">
    <property type="entry name" value="rSAM"/>
</dbReference>
<evidence type="ECO:0000256" key="1">
    <source>
        <dbReference type="ARBA" id="ARBA00022691"/>
    </source>
</evidence>
<dbReference type="SFLD" id="SFLDG01067">
    <property type="entry name" value="SPASM/twitch_domain_containing"/>
    <property type="match status" value="1"/>
</dbReference>
<name>A0A4R1R253_9FIRM</name>